<dbReference type="InterPro" id="IPR036861">
    <property type="entry name" value="Endochitinase-like_sf"/>
</dbReference>
<gene>
    <name evidence="6" type="ORF">VitviT2T_007555</name>
</gene>
<evidence type="ECO:0000256" key="1">
    <source>
        <dbReference type="ARBA" id="ARBA00022669"/>
    </source>
</evidence>
<dbReference type="CDD" id="cd00035">
    <property type="entry name" value="ChtBD1"/>
    <property type="match status" value="1"/>
</dbReference>
<dbReference type="Gene3D" id="1.10.530.10">
    <property type="match status" value="1"/>
</dbReference>
<feature type="disulfide bond" evidence="3">
    <location>
        <begin position="86"/>
        <end position="98"/>
    </location>
</feature>
<accession>A0ABY9BZR1</accession>
<dbReference type="InterPro" id="IPR001002">
    <property type="entry name" value="Chitin-bd_1"/>
</dbReference>
<evidence type="ECO:0000256" key="4">
    <source>
        <dbReference type="SAM" id="Phobius"/>
    </source>
</evidence>
<evidence type="ECO:0000313" key="6">
    <source>
        <dbReference type="EMBL" id="WJZ88234.1"/>
    </source>
</evidence>
<dbReference type="PROSITE" id="PS00026">
    <property type="entry name" value="CHIT_BIND_I_1"/>
    <property type="match status" value="1"/>
</dbReference>
<dbReference type="SMART" id="SM00270">
    <property type="entry name" value="ChtBD1"/>
    <property type="match status" value="1"/>
</dbReference>
<feature type="domain" description="Chitin-binding type-1" evidence="5">
    <location>
        <begin position="81"/>
        <end position="116"/>
    </location>
</feature>
<comment type="caution">
    <text evidence="3">Lacks conserved residue(s) required for the propagation of feature annotation.</text>
</comment>
<keyword evidence="7" id="KW-1185">Reference proteome</keyword>
<protein>
    <recommendedName>
        <fullName evidence="5">Chitin-binding type-1 domain-containing protein</fullName>
    </recommendedName>
</protein>
<dbReference type="PANTHER" id="PTHR22595:SF194">
    <property type="entry name" value="CHITINASE FAMILY PROTEIN"/>
    <property type="match status" value="1"/>
</dbReference>
<keyword evidence="4" id="KW-0472">Membrane</keyword>
<dbReference type="CDD" id="cd00325">
    <property type="entry name" value="chitinase_GH19"/>
    <property type="match status" value="1"/>
</dbReference>
<dbReference type="Gene3D" id="3.30.60.10">
    <property type="entry name" value="Endochitinase-like"/>
    <property type="match status" value="1"/>
</dbReference>
<evidence type="ECO:0000259" key="5">
    <source>
        <dbReference type="PROSITE" id="PS50941"/>
    </source>
</evidence>
<dbReference type="EMBL" id="CP126652">
    <property type="protein sequence ID" value="WJZ88234.1"/>
    <property type="molecule type" value="Genomic_DNA"/>
</dbReference>
<dbReference type="Pfam" id="PF00182">
    <property type="entry name" value="Glyco_hydro_19"/>
    <property type="match status" value="1"/>
</dbReference>
<dbReference type="SUPFAM" id="SSF53955">
    <property type="entry name" value="Lysozyme-like"/>
    <property type="match status" value="1"/>
</dbReference>
<feature type="disulfide bond" evidence="3">
    <location>
        <begin position="91"/>
        <end position="105"/>
    </location>
</feature>
<keyword evidence="4" id="KW-1133">Transmembrane helix</keyword>
<keyword evidence="4" id="KW-0812">Transmembrane</keyword>
<dbReference type="PROSITE" id="PS00773">
    <property type="entry name" value="CHITINASE_19_1"/>
    <property type="match status" value="1"/>
</dbReference>
<evidence type="ECO:0000313" key="7">
    <source>
        <dbReference type="Proteomes" id="UP001227230"/>
    </source>
</evidence>
<dbReference type="PROSITE" id="PS50941">
    <property type="entry name" value="CHIT_BIND_I_2"/>
    <property type="match status" value="1"/>
</dbReference>
<dbReference type="Proteomes" id="UP001227230">
    <property type="component" value="Chromosome 5"/>
</dbReference>
<organism evidence="6 7">
    <name type="scientific">Vitis vinifera</name>
    <name type="common">Grape</name>
    <dbReference type="NCBI Taxonomy" id="29760"/>
    <lineage>
        <taxon>Eukaryota</taxon>
        <taxon>Viridiplantae</taxon>
        <taxon>Streptophyta</taxon>
        <taxon>Embryophyta</taxon>
        <taxon>Tracheophyta</taxon>
        <taxon>Spermatophyta</taxon>
        <taxon>Magnoliopsida</taxon>
        <taxon>eudicotyledons</taxon>
        <taxon>Gunneridae</taxon>
        <taxon>Pentapetalae</taxon>
        <taxon>rosids</taxon>
        <taxon>Vitales</taxon>
        <taxon>Vitaceae</taxon>
        <taxon>Viteae</taxon>
        <taxon>Vitis</taxon>
    </lineage>
</organism>
<dbReference type="InterPro" id="IPR023346">
    <property type="entry name" value="Lysozyme-like_dom_sf"/>
</dbReference>
<evidence type="ECO:0000256" key="3">
    <source>
        <dbReference type="PROSITE-ProRule" id="PRU00261"/>
    </source>
</evidence>
<evidence type="ECO:0000256" key="2">
    <source>
        <dbReference type="ARBA" id="ARBA00023157"/>
    </source>
</evidence>
<dbReference type="PANTHER" id="PTHR22595">
    <property type="entry name" value="CHITINASE-RELATED"/>
    <property type="match status" value="1"/>
</dbReference>
<dbReference type="Pfam" id="PF00187">
    <property type="entry name" value="Chitin_bind_1"/>
    <property type="match status" value="1"/>
</dbReference>
<dbReference type="InterPro" id="IPR000726">
    <property type="entry name" value="Glyco_hydro_19_cat"/>
</dbReference>
<sequence>MAEERTRGAGSRFRAHESEVPGFGEIAAEFLAEKKNRGEGLQLAGSQSTSLKGNCSGMVAKLLAILIVGFLAGALPGPVLAQNCGCDAGLCCSRWGYCGTGDDYCGTGCKSGSCYTTPRPSSNIPVPAVVTEGFFDRIIDQADASCAGKNFYTRAAFLDALKSYPRFGREVYVDDSLYEIAAFFAHVTHETGNFCYTEEDNGASKDYCDETDTQFPCVSGKDYYGRGPIQLSWNYNYGAAGASIGFDGLNNPEIVATDASISFKTALWFWMSNVHSVIGQGFGATIRVINSNECDGGNTAAVHARVEYFTEYCNELGVLPGDNLTC</sequence>
<reference evidence="6 7" key="1">
    <citation type="journal article" date="2023" name="Hortic Res">
        <title>The complete reference genome for grapevine (Vitis vinifera L.) genetics and breeding.</title>
        <authorList>
            <person name="Shi X."/>
            <person name="Cao S."/>
            <person name="Wang X."/>
            <person name="Huang S."/>
            <person name="Wang Y."/>
            <person name="Liu Z."/>
            <person name="Liu W."/>
            <person name="Leng X."/>
            <person name="Peng Y."/>
            <person name="Wang N."/>
            <person name="Wang Y."/>
            <person name="Ma Z."/>
            <person name="Xu X."/>
            <person name="Zhang F."/>
            <person name="Xue H."/>
            <person name="Zhong H."/>
            <person name="Wang Y."/>
            <person name="Zhang K."/>
            <person name="Velt A."/>
            <person name="Avia K."/>
            <person name="Holtgrawe D."/>
            <person name="Grimplet J."/>
            <person name="Matus J.T."/>
            <person name="Ware D."/>
            <person name="Wu X."/>
            <person name="Wang H."/>
            <person name="Liu C."/>
            <person name="Fang Y."/>
            <person name="Rustenholz C."/>
            <person name="Cheng Z."/>
            <person name="Xiao H."/>
            <person name="Zhou Y."/>
        </authorList>
    </citation>
    <scope>NUCLEOTIDE SEQUENCE [LARGE SCALE GENOMIC DNA]</scope>
    <source>
        <strain evidence="7">cv. Pinot noir / PN40024</strain>
        <tissue evidence="6">Leaf</tissue>
    </source>
</reference>
<dbReference type="PROSITE" id="PS00774">
    <property type="entry name" value="CHITINASE_19_2"/>
    <property type="match status" value="1"/>
</dbReference>
<dbReference type="Gene3D" id="3.30.20.10">
    <property type="entry name" value="Endochitinase, domain 2"/>
    <property type="match status" value="1"/>
</dbReference>
<proteinExistence type="predicted"/>
<dbReference type="SUPFAM" id="SSF57016">
    <property type="entry name" value="Plant lectins/antimicrobial peptides"/>
    <property type="match status" value="1"/>
</dbReference>
<feature type="transmembrane region" description="Helical" evidence="4">
    <location>
        <begin position="62"/>
        <end position="81"/>
    </location>
</feature>
<name>A0ABY9BZR1_VITVI</name>
<keyword evidence="2 3" id="KW-1015">Disulfide bond</keyword>
<dbReference type="InterPro" id="IPR018371">
    <property type="entry name" value="Chitin-binding_1_CS"/>
</dbReference>
<keyword evidence="1 3" id="KW-0147">Chitin-binding</keyword>